<feature type="domain" description="Macro" evidence="1">
    <location>
        <begin position="64"/>
        <end position="239"/>
    </location>
</feature>
<dbReference type="GO" id="GO:0042278">
    <property type="term" value="P:purine nucleoside metabolic process"/>
    <property type="evidence" value="ECO:0007669"/>
    <property type="project" value="TreeGrafter"/>
</dbReference>
<dbReference type="InterPro" id="IPR002589">
    <property type="entry name" value="Macro_dom"/>
</dbReference>
<dbReference type="Pfam" id="PF01661">
    <property type="entry name" value="Macro"/>
    <property type="match status" value="1"/>
</dbReference>
<organism evidence="2">
    <name type="scientific">Menopon gallinae</name>
    <name type="common">poultry shaft louse</name>
    <dbReference type="NCBI Taxonomy" id="328185"/>
    <lineage>
        <taxon>Eukaryota</taxon>
        <taxon>Metazoa</taxon>
        <taxon>Ecdysozoa</taxon>
        <taxon>Arthropoda</taxon>
        <taxon>Hexapoda</taxon>
        <taxon>Insecta</taxon>
        <taxon>Pterygota</taxon>
        <taxon>Neoptera</taxon>
        <taxon>Paraneoptera</taxon>
        <taxon>Psocodea</taxon>
        <taxon>Troctomorpha</taxon>
        <taxon>Phthiraptera</taxon>
        <taxon>Amblycera</taxon>
        <taxon>Menoponidae</taxon>
        <taxon>Menopon</taxon>
    </lineage>
</organism>
<dbReference type="AlphaFoldDB" id="A0AAW2HW29"/>
<dbReference type="PANTHER" id="PTHR11106:SF27">
    <property type="entry name" value="MACRO DOMAIN-CONTAINING PROTEIN"/>
    <property type="match status" value="1"/>
</dbReference>
<gene>
    <name evidence="2" type="ORF">PYX00_006721</name>
</gene>
<protein>
    <recommendedName>
        <fullName evidence="1">Macro domain-containing protein</fullName>
    </recommendedName>
</protein>
<name>A0AAW2HW29_9NEOP</name>
<dbReference type="EMBL" id="JARGDH010000003">
    <property type="protein sequence ID" value="KAL0274250.1"/>
    <property type="molecule type" value="Genomic_DNA"/>
</dbReference>
<reference evidence="2" key="1">
    <citation type="journal article" date="2024" name="Gigascience">
        <title>Chromosome-level genome of the poultry shaft louse Menopon gallinae provides insight into the host-switching and adaptive evolution of parasitic lice.</title>
        <authorList>
            <person name="Xu Y."/>
            <person name="Ma L."/>
            <person name="Liu S."/>
            <person name="Liang Y."/>
            <person name="Liu Q."/>
            <person name="He Z."/>
            <person name="Tian L."/>
            <person name="Duan Y."/>
            <person name="Cai W."/>
            <person name="Li H."/>
            <person name="Song F."/>
        </authorList>
    </citation>
    <scope>NUCLEOTIDE SEQUENCE</scope>
    <source>
        <strain evidence="2">Cailab_2023a</strain>
    </source>
</reference>
<dbReference type="Gene3D" id="3.40.220.10">
    <property type="entry name" value="Leucine Aminopeptidase, subunit E, domain 1"/>
    <property type="match status" value="1"/>
</dbReference>
<dbReference type="GO" id="GO:0140293">
    <property type="term" value="F:ADP-ribosylglutamate hydrolase activity"/>
    <property type="evidence" value="ECO:0007669"/>
    <property type="project" value="TreeGrafter"/>
</dbReference>
<dbReference type="InterPro" id="IPR043472">
    <property type="entry name" value="Macro_dom-like"/>
</dbReference>
<dbReference type="CDD" id="cd02908">
    <property type="entry name" value="Macro_OAADPr_deacetylase"/>
    <property type="match status" value="1"/>
</dbReference>
<dbReference type="GO" id="GO:0140291">
    <property type="term" value="P:peptidyl-glutamate ADP-deribosylation"/>
    <property type="evidence" value="ECO:0007669"/>
    <property type="project" value="TreeGrafter"/>
</dbReference>
<dbReference type="GO" id="GO:0005654">
    <property type="term" value="C:nucleoplasm"/>
    <property type="evidence" value="ECO:0007669"/>
    <property type="project" value="TreeGrafter"/>
</dbReference>
<evidence type="ECO:0000259" key="1">
    <source>
        <dbReference type="PROSITE" id="PS51154"/>
    </source>
</evidence>
<dbReference type="SUPFAM" id="SSF52949">
    <property type="entry name" value="Macro domain-like"/>
    <property type="match status" value="1"/>
</dbReference>
<comment type="caution">
    <text evidence="2">The sequence shown here is derived from an EMBL/GenBank/DDBJ whole genome shotgun (WGS) entry which is preliminary data.</text>
</comment>
<dbReference type="PROSITE" id="PS51154">
    <property type="entry name" value="MACRO"/>
    <property type="match status" value="1"/>
</dbReference>
<sequence>MDATPAFLKEKEKFLNMPQEERRKRYKPDVLNIDQVKTWSVYFKDNYDRLRRLDKNLYASRFSITPAKKEPGLNDIVSMWKGDITKLEVDAIVNAANSTLLGGLGVDGAIHRSAGTFLLEECKTLQGCDTGDAKITGGYELPAKYVIHTVGPKGEKANLLESCYRTSLEKLTENNLRTIAFPCVSTGVYGYPQDSAASVALNTVRKFLDSNSSKVDRIIFCLFLEKDVEIYETMLQLYFPAE</sequence>
<dbReference type="NCBIfam" id="NF001664">
    <property type="entry name" value="PRK00431.1-6"/>
    <property type="match status" value="1"/>
</dbReference>
<dbReference type="SMART" id="SM00506">
    <property type="entry name" value="A1pp"/>
    <property type="match status" value="1"/>
</dbReference>
<evidence type="ECO:0000313" key="2">
    <source>
        <dbReference type="EMBL" id="KAL0274250.1"/>
    </source>
</evidence>
<proteinExistence type="predicted"/>
<dbReference type="GO" id="GO:0006974">
    <property type="term" value="P:DNA damage response"/>
    <property type="evidence" value="ECO:0007669"/>
    <property type="project" value="TreeGrafter"/>
</dbReference>
<accession>A0AAW2HW29</accession>
<dbReference type="PANTHER" id="PTHR11106">
    <property type="entry name" value="GANGLIOSIDE INDUCED DIFFERENTIATION ASSOCIATED PROTEIN 2-RELATED"/>
    <property type="match status" value="1"/>
</dbReference>